<sequence length="272" mass="30276">RNEEIVKPLLIQTYNGILGHFVDDVEGFLEMLTYYHAVITRAEAALAFFLRVERAVSVAVIKKEGWGIERELEDKFNLTHLREDNTRSNSAIPMDEHEHCFFLPSGTTVILFVSVTNSLLQPVAARRALMARMNYFDAGSFGCSYPALTLRRVTFKPDIESLTACQEIDLKAHLNVLEGKYGFAAASSDISTLVPVGAATTTPQGTPFPGVLAGLTPCLRAQYLCPRQEHFFGACAIVVHHLDQRLYGGSRDIMTHPWNGYMDSPVCNEVHQ</sequence>
<name>A0A5C3NN65_9APHY</name>
<dbReference type="InParanoid" id="A0A5C3NN65"/>
<evidence type="ECO:0000313" key="1">
    <source>
        <dbReference type="EMBL" id="TFK78147.1"/>
    </source>
</evidence>
<dbReference type="EMBL" id="ML212764">
    <property type="protein sequence ID" value="TFK78147.1"/>
    <property type="molecule type" value="Genomic_DNA"/>
</dbReference>
<protein>
    <submittedName>
        <fullName evidence="1">Uncharacterized protein</fullName>
    </submittedName>
</protein>
<evidence type="ECO:0000313" key="2">
    <source>
        <dbReference type="Proteomes" id="UP000308197"/>
    </source>
</evidence>
<dbReference type="AlphaFoldDB" id="A0A5C3NN65"/>
<dbReference type="Proteomes" id="UP000308197">
    <property type="component" value="Unassembled WGS sequence"/>
</dbReference>
<accession>A0A5C3NN65</accession>
<gene>
    <name evidence="1" type="ORF">K466DRAFT_571023</name>
</gene>
<keyword evidence="2" id="KW-1185">Reference proteome</keyword>
<organism evidence="1 2">
    <name type="scientific">Polyporus arcularius HHB13444</name>
    <dbReference type="NCBI Taxonomy" id="1314778"/>
    <lineage>
        <taxon>Eukaryota</taxon>
        <taxon>Fungi</taxon>
        <taxon>Dikarya</taxon>
        <taxon>Basidiomycota</taxon>
        <taxon>Agaricomycotina</taxon>
        <taxon>Agaricomycetes</taxon>
        <taxon>Polyporales</taxon>
        <taxon>Polyporaceae</taxon>
        <taxon>Polyporus</taxon>
    </lineage>
</organism>
<feature type="non-terminal residue" evidence="1">
    <location>
        <position position="1"/>
    </location>
</feature>
<proteinExistence type="predicted"/>
<reference evidence="1 2" key="1">
    <citation type="journal article" date="2019" name="Nat. Ecol. Evol.">
        <title>Megaphylogeny resolves global patterns of mushroom evolution.</title>
        <authorList>
            <person name="Varga T."/>
            <person name="Krizsan K."/>
            <person name="Foldi C."/>
            <person name="Dima B."/>
            <person name="Sanchez-Garcia M."/>
            <person name="Sanchez-Ramirez S."/>
            <person name="Szollosi G.J."/>
            <person name="Szarkandi J.G."/>
            <person name="Papp V."/>
            <person name="Albert L."/>
            <person name="Andreopoulos W."/>
            <person name="Angelini C."/>
            <person name="Antonin V."/>
            <person name="Barry K.W."/>
            <person name="Bougher N.L."/>
            <person name="Buchanan P."/>
            <person name="Buyck B."/>
            <person name="Bense V."/>
            <person name="Catcheside P."/>
            <person name="Chovatia M."/>
            <person name="Cooper J."/>
            <person name="Damon W."/>
            <person name="Desjardin D."/>
            <person name="Finy P."/>
            <person name="Geml J."/>
            <person name="Haridas S."/>
            <person name="Hughes K."/>
            <person name="Justo A."/>
            <person name="Karasinski D."/>
            <person name="Kautmanova I."/>
            <person name="Kiss B."/>
            <person name="Kocsube S."/>
            <person name="Kotiranta H."/>
            <person name="LaButti K.M."/>
            <person name="Lechner B.E."/>
            <person name="Liimatainen K."/>
            <person name="Lipzen A."/>
            <person name="Lukacs Z."/>
            <person name="Mihaltcheva S."/>
            <person name="Morgado L.N."/>
            <person name="Niskanen T."/>
            <person name="Noordeloos M.E."/>
            <person name="Ohm R.A."/>
            <person name="Ortiz-Santana B."/>
            <person name="Ovrebo C."/>
            <person name="Racz N."/>
            <person name="Riley R."/>
            <person name="Savchenko A."/>
            <person name="Shiryaev A."/>
            <person name="Soop K."/>
            <person name="Spirin V."/>
            <person name="Szebenyi C."/>
            <person name="Tomsovsky M."/>
            <person name="Tulloss R.E."/>
            <person name="Uehling J."/>
            <person name="Grigoriev I.V."/>
            <person name="Vagvolgyi C."/>
            <person name="Papp T."/>
            <person name="Martin F.M."/>
            <person name="Miettinen O."/>
            <person name="Hibbett D.S."/>
            <person name="Nagy L.G."/>
        </authorList>
    </citation>
    <scope>NUCLEOTIDE SEQUENCE [LARGE SCALE GENOMIC DNA]</scope>
    <source>
        <strain evidence="1 2">HHB13444</strain>
    </source>
</reference>